<accession>A0A559J4S5</accession>
<dbReference type="AlphaFoldDB" id="A0A559J4S5"/>
<keyword evidence="2" id="KW-1185">Reference proteome</keyword>
<evidence type="ECO:0000313" key="1">
    <source>
        <dbReference type="EMBL" id="TVX94883.1"/>
    </source>
</evidence>
<dbReference type="Proteomes" id="UP000316330">
    <property type="component" value="Unassembled WGS sequence"/>
</dbReference>
<protein>
    <recommendedName>
        <fullName evidence="3">PilZ domain-containing protein</fullName>
    </recommendedName>
</protein>
<reference evidence="1 2" key="1">
    <citation type="submission" date="2019-07" db="EMBL/GenBank/DDBJ databases">
        <authorList>
            <person name="Kim J."/>
        </authorList>
    </citation>
    <scope>NUCLEOTIDE SEQUENCE [LARGE SCALE GENOMIC DNA]</scope>
    <source>
        <strain evidence="1 2">G13</strain>
    </source>
</reference>
<comment type="caution">
    <text evidence="1">The sequence shown here is derived from an EMBL/GenBank/DDBJ whole genome shotgun (WGS) entry which is preliminary data.</text>
</comment>
<dbReference type="OrthoDB" id="2643982at2"/>
<evidence type="ECO:0008006" key="3">
    <source>
        <dbReference type="Google" id="ProtNLM"/>
    </source>
</evidence>
<dbReference type="EMBL" id="VNJJ01000028">
    <property type="protein sequence ID" value="TVX94883.1"/>
    <property type="molecule type" value="Genomic_DNA"/>
</dbReference>
<organism evidence="1 2">
    <name type="scientific">Cohnella terricola</name>
    <dbReference type="NCBI Taxonomy" id="1289167"/>
    <lineage>
        <taxon>Bacteria</taxon>
        <taxon>Bacillati</taxon>
        <taxon>Bacillota</taxon>
        <taxon>Bacilli</taxon>
        <taxon>Bacillales</taxon>
        <taxon>Paenibacillaceae</taxon>
        <taxon>Cohnella</taxon>
    </lineage>
</organism>
<proteinExistence type="predicted"/>
<gene>
    <name evidence="1" type="ORF">FPZ45_24540</name>
</gene>
<dbReference type="RefSeq" id="WP_144707296.1">
    <property type="nucleotide sequence ID" value="NZ_VNJJ01000028.1"/>
</dbReference>
<name>A0A559J4S5_9BACL</name>
<sequence>MELMRLDDVVDLSDRGLVLIASYTESATHHITKLNKLVGSKIAVSSVNGSFFEFVVKDISVSFSISNSPLIGINIQERVKVEKIKKGSIIHLNANFSDGNSTE</sequence>
<evidence type="ECO:0000313" key="2">
    <source>
        <dbReference type="Proteomes" id="UP000316330"/>
    </source>
</evidence>